<sequence>MGATLVVKNNRFLFVNAVVGTPAGLWNNPGGHVEKNESLEDAAVRETLEETGFVVSLGRLAGTFRFVENGRLIVKYVFEAEIVSGELRIPPEEIKEAKWFSLSEMENESLFTFGAVQSAKDFILGKFNQKHDCDRVP</sequence>
<dbReference type="Gene3D" id="3.90.79.10">
    <property type="entry name" value="Nucleoside Triphosphate Pyrophosphohydrolase"/>
    <property type="match status" value="1"/>
</dbReference>
<dbReference type="Proteomes" id="UP000675968">
    <property type="component" value="Unassembled WGS sequence"/>
</dbReference>
<accession>A0A8T4L4L8</accession>
<dbReference type="PROSITE" id="PS00893">
    <property type="entry name" value="NUDIX_BOX"/>
    <property type="match status" value="1"/>
</dbReference>
<dbReference type="EMBL" id="JAGVWC010000010">
    <property type="protein sequence ID" value="MBS3061771.1"/>
    <property type="molecule type" value="Genomic_DNA"/>
</dbReference>
<reference evidence="4" key="2">
    <citation type="submission" date="2021-05" db="EMBL/GenBank/DDBJ databases">
        <title>Protein family content uncovers lineage relationships and bacterial pathway maintenance mechanisms in DPANN archaea.</title>
        <authorList>
            <person name="Castelle C.J."/>
            <person name="Meheust R."/>
            <person name="Jaffe A.L."/>
            <person name="Seitz K."/>
            <person name="Gong X."/>
            <person name="Baker B.J."/>
            <person name="Banfield J.F."/>
        </authorList>
    </citation>
    <scope>NUCLEOTIDE SEQUENCE</scope>
    <source>
        <strain evidence="4">RIFCSPLOWO2_01_FULL_AR10_48_17</strain>
    </source>
</reference>
<feature type="domain" description="Nudix hydrolase" evidence="3">
    <location>
        <begin position="1"/>
        <end position="124"/>
    </location>
</feature>
<dbReference type="PRINTS" id="PR00502">
    <property type="entry name" value="NUDIXFAMILY"/>
</dbReference>
<comment type="caution">
    <text evidence="4">The sequence shown here is derived from an EMBL/GenBank/DDBJ whole genome shotgun (WGS) entry which is preliminary data.</text>
</comment>
<dbReference type="CDD" id="cd02883">
    <property type="entry name" value="NUDIX_Hydrolase"/>
    <property type="match status" value="1"/>
</dbReference>
<evidence type="ECO:0000256" key="2">
    <source>
        <dbReference type="ARBA" id="ARBA00022801"/>
    </source>
</evidence>
<evidence type="ECO:0000259" key="3">
    <source>
        <dbReference type="PROSITE" id="PS51462"/>
    </source>
</evidence>
<reference evidence="4" key="1">
    <citation type="submission" date="2021-03" db="EMBL/GenBank/DDBJ databases">
        <authorList>
            <person name="Jaffe A."/>
        </authorList>
    </citation>
    <scope>NUCLEOTIDE SEQUENCE</scope>
    <source>
        <strain evidence="4">RIFCSPLOWO2_01_FULL_AR10_48_17</strain>
    </source>
</reference>
<proteinExistence type="predicted"/>
<dbReference type="InterPro" id="IPR015797">
    <property type="entry name" value="NUDIX_hydrolase-like_dom_sf"/>
</dbReference>
<protein>
    <submittedName>
        <fullName evidence="4">NUDIX hydrolase</fullName>
    </submittedName>
</protein>
<dbReference type="InterPro" id="IPR020084">
    <property type="entry name" value="NUDIX_hydrolase_CS"/>
</dbReference>
<keyword evidence="2 4" id="KW-0378">Hydrolase</keyword>
<dbReference type="PANTHER" id="PTHR43046">
    <property type="entry name" value="GDP-MANNOSE MANNOSYL HYDROLASE"/>
    <property type="match status" value="1"/>
</dbReference>
<name>A0A8T4L4L8_9ARCH</name>
<evidence type="ECO:0000313" key="5">
    <source>
        <dbReference type="Proteomes" id="UP000675968"/>
    </source>
</evidence>
<comment type="cofactor">
    <cofactor evidence="1">
        <name>Mg(2+)</name>
        <dbReference type="ChEBI" id="CHEBI:18420"/>
    </cofactor>
</comment>
<evidence type="ECO:0000313" key="4">
    <source>
        <dbReference type="EMBL" id="MBS3061771.1"/>
    </source>
</evidence>
<gene>
    <name evidence="4" type="ORF">J4215_04285</name>
</gene>
<dbReference type="InterPro" id="IPR020476">
    <property type="entry name" value="Nudix_hydrolase"/>
</dbReference>
<dbReference type="InterPro" id="IPR000086">
    <property type="entry name" value="NUDIX_hydrolase_dom"/>
</dbReference>
<dbReference type="PROSITE" id="PS51462">
    <property type="entry name" value="NUDIX"/>
    <property type="match status" value="1"/>
</dbReference>
<evidence type="ECO:0000256" key="1">
    <source>
        <dbReference type="ARBA" id="ARBA00001946"/>
    </source>
</evidence>
<dbReference type="Pfam" id="PF00293">
    <property type="entry name" value="NUDIX"/>
    <property type="match status" value="1"/>
</dbReference>
<dbReference type="PANTHER" id="PTHR43046:SF16">
    <property type="entry name" value="ADP-RIBOSE PYROPHOSPHATASE YJHB-RELATED"/>
    <property type="match status" value="1"/>
</dbReference>
<dbReference type="AlphaFoldDB" id="A0A8T4L4L8"/>
<dbReference type="GO" id="GO:0016787">
    <property type="term" value="F:hydrolase activity"/>
    <property type="evidence" value="ECO:0007669"/>
    <property type="project" value="UniProtKB-KW"/>
</dbReference>
<organism evidence="4 5">
    <name type="scientific">Candidatus Iainarchaeum sp</name>
    <dbReference type="NCBI Taxonomy" id="3101447"/>
    <lineage>
        <taxon>Archaea</taxon>
        <taxon>Candidatus Iainarchaeota</taxon>
        <taxon>Candidatus Iainarchaeia</taxon>
        <taxon>Candidatus Iainarchaeales</taxon>
        <taxon>Candidatus Iainarchaeaceae</taxon>
        <taxon>Candidatus Iainarchaeum</taxon>
    </lineage>
</organism>
<dbReference type="SUPFAM" id="SSF55811">
    <property type="entry name" value="Nudix"/>
    <property type="match status" value="1"/>
</dbReference>